<protein>
    <submittedName>
        <fullName evidence="2">Uncharacterized protein</fullName>
    </submittedName>
</protein>
<sequence>MSVWVVVPSLCCISGRKECNFPGAVAEQAQTPQSHRPLPLQTLPSGVRQRRSDDSVDSLHTAPTWLEGGGDMFQP</sequence>
<name>A0A4Z2F8H1_9TELE</name>
<feature type="region of interest" description="Disordered" evidence="1">
    <location>
        <begin position="26"/>
        <end position="75"/>
    </location>
</feature>
<evidence type="ECO:0000256" key="1">
    <source>
        <dbReference type="SAM" id="MobiDB-lite"/>
    </source>
</evidence>
<organism evidence="2 3">
    <name type="scientific">Liparis tanakae</name>
    <name type="common">Tanaka's snailfish</name>
    <dbReference type="NCBI Taxonomy" id="230148"/>
    <lineage>
        <taxon>Eukaryota</taxon>
        <taxon>Metazoa</taxon>
        <taxon>Chordata</taxon>
        <taxon>Craniata</taxon>
        <taxon>Vertebrata</taxon>
        <taxon>Euteleostomi</taxon>
        <taxon>Actinopterygii</taxon>
        <taxon>Neopterygii</taxon>
        <taxon>Teleostei</taxon>
        <taxon>Neoteleostei</taxon>
        <taxon>Acanthomorphata</taxon>
        <taxon>Eupercaria</taxon>
        <taxon>Perciformes</taxon>
        <taxon>Cottioidei</taxon>
        <taxon>Cottales</taxon>
        <taxon>Liparidae</taxon>
        <taxon>Liparis</taxon>
    </lineage>
</organism>
<evidence type="ECO:0000313" key="2">
    <source>
        <dbReference type="EMBL" id="TNN37305.1"/>
    </source>
</evidence>
<proteinExistence type="predicted"/>
<dbReference type="AlphaFoldDB" id="A0A4Z2F8H1"/>
<reference evidence="2 3" key="1">
    <citation type="submission" date="2019-03" db="EMBL/GenBank/DDBJ databases">
        <title>First draft genome of Liparis tanakae, snailfish: a comprehensive survey of snailfish specific genes.</title>
        <authorList>
            <person name="Kim W."/>
            <person name="Song I."/>
            <person name="Jeong J.-H."/>
            <person name="Kim D."/>
            <person name="Kim S."/>
            <person name="Ryu S."/>
            <person name="Song J.Y."/>
            <person name="Lee S.K."/>
        </authorList>
    </citation>
    <scope>NUCLEOTIDE SEQUENCE [LARGE SCALE GENOMIC DNA]</scope>
    <source>
        <tissue evidence="2">Muscle</tissue>
    </source>
</reference>
<dbReference type="Proteomes" id="UP000314294">
    <property type="component" value="Unassembled WGS sequence"/>
</dbReference>
<keyword evidence="3" id="KW-1185">Reference proteome</keyword>
<dbReference type="EMBL" id="SRLO01001504">
    <property type="protein sequence ID" value="TNN37305.1"/>
    <property type="molecule type" value="Genomic_DNA"/>
</dbReference>
<comment type="caution">
    <text evidence="2">The sequence shown here is derived from an EMBL/GenBank/DDBJ whole genome shotgun (WGS) entry which is preliminary data.</text>
</comment>
<gene>
    <name evidence="2" type="ORF">EYF80_052525</name>
</gene>
<accession>A0A4Z2F8H1</accession>
<evidence type="ECO:0000313" key="3">
    <source>
        <dbReference type="Proteomes" id="UP000314294"/>
    </source>
</evidence>